<comment type="caution">
    <text evidence="5">The sequence shown here is derived from an EMBL/GenBank/DDBJ whole genome shotgun (WGS) entry which is preliminary data.</text>
</comment>
<proteinExistence type="inferred from homology"/>
<dbReference type="InterPro" id="IPR050361">
    <property type="entry name" value="MPP/UQCRC_Complex"/>
</dbReference>
<feature type="domain" description="Peptidase M16 C-terminal" evidence="4">
    <location>
        <begin position="166"/>
        <end position="338"/>
    </location>
</feature>
<feature type="domain" description="Peptidase M16 N-terminal" evidence="3">
    <location>
        <begin position="13"/>
        <end position="156"/>
    </location>
</feature>
<dbReference type="RefSeq" id="WP_123610892.1">
    <property type="nucleotide sequence ID" value="NZ_RJVG01000017.1"/>
</dbReference>
<dbReference type="GO" id="GO:0004222">
    <property type="term" value="F:metalloendopeptidase activity"/>
    <property type="evidence" value="ECO:0007669"/>
    <property type="project" value="InterPro"/>
</dbReference>
<dbReference type="GO" id="GO:0046872">
    <property type="term" value="F:metal ion binding"/>
    <property type="evidence" value="ECO:0007669"/>
    <property type="project" value="InterPro"/>
</dbReference>
<dbReference type="InterPro" id="IPR011765">
    <property type="entry name" value="Pept_M16_N"/>
</dbReference>
<dbReference type="PANTHER" id="PTHR11851:SF49">
    <property type="entry name" value="MITOCHONDRIAL-PROCESSING PEPTIDASE SUBUNIT ALPHA"/>
    <property type="match status" value="1"/>
</dbReference>
<evidence type="ECO:0000313" key="5">
    <source>
        <dbReference type="EMBL" id="ROR22094.1"/>
    </source>
</evidence>
<gene>
    <name evidence="5" type="ORF">EDD66_1176</name>
</gene>
<dbReference type="PANTHER" id="PTHR11851">
    <property type="entry name" value="METALLOPROTEASE"/>
    <property type="match status" value="1"/>
</dbReference>
<accession>A0A3N1X5P1</accession>
<sequence length="425" mass="48858">MVSIKKLSNGITVVLEEMDYLRSVSFGVWVRVGSANETKYNNGISHMIEHMLFKGTKNRSAKKIAEDTAKIGGNMNAYTSKECTTYYVTTLDEHLLMAIDIVGDMIQNSLFEESDIEKEKSVIIEEIDMYEDSPEDMVHEMLQKEVWKDHPLGFIISGEKEIVNSYTKKELLEFKNRNYIAENIVISIAGHYKEDEVMRALEANFGEIPHRTIEAELTRPKYERCIYTSHRDIEQIHMNLAFDCIDYHSDEKYPLAIVNAFLGGSENSKLYQIIREELGYTYSIYSYSCSYEKAGLFHIDAALNPSKLTTVLKKIIQIIEELKKTGITEEELVQMKEQIKTELIIDSESTKNRMNNNGKSLLNHEKIISIDETISRVNLVTNEEIHGFMEKYLRIDNLSLSLVGNLSKINIENTKKLWESGNLNL</sequence>
<dbReference type="InterPro" id="IPR011249">
    <property type="entry name" value="Metalloenz_LuxS/M16"/>
</dbReference>
<evidence type="ECO:0000256" key="1">
    <source>
        <dbReference type="ARBA" id="ARBA00007261"/>
    </source>
</evidence>
<dbReference type="PROSITE" id="PS00143">
    <property type="entry name" value="INSULINASE"/>
    <property type="match status" value="1"/>
</dbReference>
<dbReference type="InterPro" id="IPR007863">
    <property type="entry name" value="Peptidase_M16_C"/>
</dbReference>
<name>A0A3N1X5P1_9FIRM</name>
<dbReference type="Proteomes" id="UP000273083">
    <property type="component" value="Unassembled WGS sequence"/>
</dbReference>
<dbReference type="Pfam" id="PF05193">
    <property type="entry name" value="Peptidase_M16_C"/>
    <property type="match status" value="1"/>
</dbReference>
<reference evidence="5 6" key="1">
    <citation type="submission" date="2018-11" db="EMBL/GenBank/DDBJ databases">
        <title>Genomic Encyclopedia of Type Strains, Phase IV (KMG-IV): sequencing the most valuable type-strain genomes for metagenomic binning, comparative biology and taxonomic classification.</title>
        <authorList>
            <person name="Goeker M."/>
        </authorList>
    </citation>
    <scope>NUCLEOTIDE SEQUENCE [LARGE SCALE GENOMIC DNA]</scope>
    <source>
        <strain evidence="5 6">DSM 26537</strain>
    </source>
</reference>
<comment type="similarity">
    <text evidence="1 2">Belongs to the peptidase M16 family.</text>
</comment>
<dbReference type="InterPro" id="IPR001431">
    <property type="entry name" value="Pept_M16_Zn_BS"/>
</dbReference>
<evidence type="ECO:0000259" key="4">
    <source>
        <dbReference type="Pfam" id="PF05193"/>
    </source>
</evidence>
<dbReference type="Pfam" id="PF00675">
    <property type="entry name" value="Peptidase_M16"/>
    <property type="match status" value="1"/>
</dbReference>
<dbReference type="OrthoDB" id="9811314at2"/>
<evidence type="ECO:0000256" key="2">
    <source>
        <dbReference type="RuleBase" id="RU004447"/>
    </source>
</evidence>
<organism evidence="5 6">
    <name type="scientific">Mobilisporobacter senegalensis</name>
    <dbReference type="NCBI Taxonomy" id="1329262"/>
    <lineage>
        <taxon>Bacteria</taxon>
        <taxon>Bacillati</taxon>
        <taxon>Bacillota</taxon>
        <taxon>Clostridia</taxon>
        <taxon>Lachnospirales</taxon>
        <taxon>Lachnospiraceae</taxon>
        <taxon>Mobilisporobacter</taxon>
    </lineage>
</organism>
<dbReference type="EMBL" id="RJVG01000017">
    <property type="protein sequence ID" value="ROR22094.1"/>
    <property type="molecule type" value="Genomic_DNA"/>
</dbReference>
<evidence type="ECO:0000259" key="3">
    <source>
        <dbReference type="Pfam" id="PF00675"/>
    </source>
</evidence>
<dbReference type="AlphaFoldDB" id="A0A3N1X5P1"/>
<dbReference type="GO" id="GO:0006508">
    <property type="term" value="P:proteolysis"/>
    <property type="evidence" value="ECO:0007669"/>
    <property type="project" value="InterPro"/>
</dbReference>
<evidence type="ECO:0000313" key="6">
    <source>
        <dbReference type="Proteomes" id="UP000273083"/>
    </source>
</evidence>
<dbReference type="Gene3D" id="3.30.830.10">
    <property type="entry name" value="Metalloenzyme, LuxS/M16 peptidase-like"/>
    <property type="match status" value="2"/>
</dbReference>
<protein>
    <submittedName>
        <fullName evidence="5">Putative Zn-dependent peptidase</fullName>
    </submittedName>
</protein>
<dbReference type="SUPFAM" id="SSF63411">
    <property type="entry name" value="LuxS/MPP-like metallohydrolase"/>
    <property type="match status" value="2"/>
</dbReference>
<keyword evidence="6" id="KW-1185">Reference proteome</keyword>